<evidence type="ECO:0000256" key="9">
    <source>
        <dbReference type="HAMAP-Rule" id="MF_00478"/>
    </source>
</evidence>
<dbReference type="RefSeq" id="WP_153500989.1">
    <property type="nucleotide sequence ID" value="NZ_WIRE01000001.1"/>
</dbReference>
<gene>
    <name evidence="9" type="primary">rnfE</name>
    <name evidence="10" type="ORF">GFN93_10175</name>
</gene>
<comment type="similarity">
    <text evidence="9">Belongs to the NqrDE/RnfAE family.</text>
</comment>
<accession>A0A6N7LT72</accession>
<keyword evidence="7 9" id="KW-1133">Transmembrane helix</keyword>
<keyword evidence="5 9" id="KW-1278">Translocase</keyword>
<dbReference type="Proteomes" id="UP000469421">
    <property type="component" value="Unassembled WGS sequence"/>
</dbReference>
<evidence type="ECO:0000256" key="1">
    <source>
        <dbReference type="ARBA" id="ARBA00004127"/>
    </source>
</evidence>
<protein>
    <recommendedName>
        <fullName evidence="9">Ion-translocating oxidoreductase complex subunit E</fullName>
        <ecNumber evidence="9">7.-.-.-</ecNumber>
    </recommendedName>
    <alternativeName>
        <fullName evidence="9">Rnf electron transport complex subunit E</fullName>
    </alternativeName>
</protein>
<dbReference type="PIRSF" id="PIRSF006102">
    <property type="entry name" value="NQR_DE"/>
    <property type="match status" value="1"/>
</dbReference>
<keyword evidence="4 9" id="KW-0812">Transmembrane</keyword>
<dbReference type="EC" id="7.-.-.-" evidence="9"/>
<dbReference type="InterPro" id="IPR010968">
    <property type="entry name" value="RnfE"/>
</dbReference>
<dbReference type="NCBIfam" id="NF009070">
    <property type="entry name" value="PRK12405.1"/>
    <property type="match status" value="1"/>
</dbReference>
<comment type="subunit">
    <text evidence="9">The complex is composed of six subunits: RnfA, RnfB, RnfC, RnfD, RnfE and RnfG.</text>
</comment>
<evidence type="ECO:0000256" key="5">
    <source>
        <dbReference type="ARBA" id="ARBA00022967"/>
    </source>
</evidence>
<feature type="transmembrane region" description="Helical" evidence="9">
    <location>
        <begin position="182"/>
        <end position="203"/>
    </location>
</feature>
<feature type="transmembrane region" description="Helical" evidence="9">
    <location>
        <begin position="96"/>
        <end position="115"/>
    </location>
</feature>
<feature type="transmembrane region" description="Helical" evidence="9">
    <location>
        <begin position="45"/>
        <end position="65"/>
    </location>
</feature>
<keyword evidence="3 9" id="KW-0997">Cell inner membrane</keyword>
<dbReference type="AlphaFoldDB" id="A0A6N7LT72"/>
<dbReference type="GO" id="GO:0022900">
    <property type="term" value="P:electron transport chain"/>
    <property type="evidence" value="ECO:0007669"/>
    <property type="project" value="UniProtKB-UniRule"/>
</dbReference>
<evidence type="ECO:0000256" key="8">
    <source>
        <dbReference type="ARBA" id="ARBA00023136"/>
    </source>
</evidence>
<evidence type="ECO:0000256" key="4">
    <source>
        <dbReference type="ARBA" id="ARBA00022692"/>
    </source>
</evidence>
<comment type="function">
    <text evidence="9">Part of a membrane-bound complex that couples electron transfer with translocation of ions across the membrane.</text>
</comment>
<name>A0A6N7LT72_9GAMM</name>
<comment type="subcellular location">
    <subcellularLocation>
        <location evidence="9">Cell inner membrane</location>
        <topology evidence="9">Multi-pass membrane protein</topology>
    </subcellularLocation>
    <subcellularLocation>
        <location evidence="1">Endomembrane system</location>
        <topology evidence="1">Multi-pass membrane protein</topology>
    </subcellularLocation>
</comment>
<dbReference type="GO" id="GO:0005886">
    <property type="term" value="C:plasma membrane"/>
    <property type="evidence" value="ECO:0007669"/>
    <property type="project" value="UniProtKB-SubCell"/>
</dbReference>
<dbReference type="PANTHER" id="PTHR30586">
    <property type="entry name" value="ELECTRON TRANSPORT COMPLEX PROTEIN RNFE"/>
    <property type="match status" value="1"/>
</dbReference>
<feature type="transmembrane region" description="Helical" evidence="9">
    <location>
        <begin position="127"/>
        <end position="147"/>
    </location>
</feature>
<evidence type="ECO:0000256" key="6">
    <source>
        <dbReference type="ARBA" id="ARBA00022982"/>
    </source>
</evidence>
<dbReference type="PANTHER" id="PTHR30586:SF0">
    <property type="entry name" value="ION-TRANSLOCATING OXIDOREDUCTASE COMPLEX SUBUNIT E"/>
    <property type="match status" value="1"/>
</dbReference>
<keyword evidence="9" id="KW-1003">Cell membrane</keyword>
<keyword evidence="6 9" id="KW-0249">Electron transport</keyword>
<dbReference type="GO" id="GO:0012505">
    <property type="term" value="C:endomembrane system"/>
    <property type="evidence" value="ECO:0007669"/>
    <property type="project" value="UniProtKB-SubCell"/>
</dbReference>
<dbReference type="InterPro" id="IPR003667">
    <property type="entry name" value="NqrDE/RnfAE"/>
</dbReference>
<keyword evidence="11" id="KW-1185">Reference proteome</keyword>
<keyword evidence="8 9" id="KW-0472">Membrane</keyword>
<dbReference type="Pfam" id="PF02508">
    <property type="entry name" value="Rnf-Nqr"/>
    <property type="match status" value="1"/>
</dbReference>
<feature type="transmembrane region" description="Helical" evidence="9">
    <location>
        <begin position="71"/>
        <end position="89"/>
    </location>
</feature>
<evidence type="ECO:0000256" key="7">
    <source>
        <dbReference type="ARBA" id="ARBA00022989"/>
    </source>
</evidence>
<sequence>MSDVNYRKISMDGLWNNNPATVQILGLCPLLAVTGSVVNALGLGLATLVVLVGSNVCVSVIRGYVTDAVRLPAFVMIIAAMTTVIEMLMQAYTFELYEILGIFIPLIVTNCTVLGRADAFASKNPILPSAVDGFMMGLGFLVILLILGGMRELVGQGTLFTNMQLLFGPMAANWQLNVIENYGGFLLAILPPGAFLGLGLIIAGKNVIDKRLKEARKAKAADEPKVSRRVRTTGKVS</sequence>
<comment type="caution">
    <text evidence="10">The sequence shown here is derived from an EMBL/GenBank/DDBJ whole genome shotgun (WGS) entry which is preliminary data.</text>
</comment>
<evidence type="ECO:0000313" key="10">
    <source>
        <dbReference type="EMBL" id="MQX53617.1"/>
    </source>
</evidence>
<organism evidence="10 11">
    <name type="scientific">Alcanivorax sediminis</name>
    <dbReference type="NCBI Taxonomy" id="2663008"/>
    <lineage>
        <taxon>Bacteria</taxon>
        <taxon>Pseudomonadati</taxon>
        <taxon>Pseudomonadota</taxon>
        <taxon>Gammaproteobacteria</taxon>
        <taxon>Oceanospirillales</taxon>
        <taxon>Alcanivoracaceae</taxon>
        <taxon>Alcanivorax</taxon>
    </lineage>
</organism>
<reference evidence="10 11" key="1">
    <citation type="submission" date="2019-10" db="EMBL/GenBank/DDBJ databases">
        <title>Alcanivorax sp.PA15-N-34 draft genome sequence.</title>
        <authorList>
            <person name="Liao X."/>
            <person name="Shao Z."/>
        </authorList>
    </citation>
    <scope>NUCLEOTIDE SEQUENCE [LARGE SCALE GENOMIC DNA]</scope>
    <source>
        <strain evidence="10 11">PA15-N-34</strain>
    </source>
</reference>
<evidence type="ECO:0000256" key="2">
    <source>
        <dbReference type="ARBA" id="ARBA00022448"/>
    </source>
</evidence>
<evidence type="ECO:0000256" key="3">
    <source>
        <dbReference type="ARBA" id="ARBA00022519"/>
    </source>
</evidence>
<evidence type="ECO:0000313" key="11">
    <source>
        <dbReference type="Proteomes" id="UP000469421"/>
    </source>
</evidence>
<dbReference type="EMBL" id="WIRE01000001">
    <property type="protein sequence ID" value="MQX53617.1"/>
    <property type="molecule type" value="Genomic_DNA"/>
</dbReference>
<dbReference type="HAMAP" id="MF_00478">
    <property type="entry name" value="RsxE_RnfE"/>
    <property type="match status" value="1"/>
</dbReference>
<proteinExistence type="inferred from homology"/>
<feature type="transmembrane region" description="Helical" evidence="9">
    <location>
        <begin position="20"/>
        <end position="38"/>
    </location>
</feature>
<dbReference type="NCBIfam" id="TIGR01948">
    <property type="entry name" value="rnfE"/>
    <property type="match status" value="1"/>
</dbReference>
<keyword evidence="2 9" id="KW-0813">Transport</keyword>